<protein>
    <recommendedName>
        <fullName evidence="2">GYF domain-containing protein</fullName>
    </recommendedName>
</protein>
<dbReference type="AlphaFoldDB" id="A0A2W5W131"/>
<evidence type="ECO:0000313" key="4">
    <source>
        <dbReference type="Proteomes" id="UP000249061"/>
    </source>
</evidence>
<evidence type="ECO:0000313" key="3">
    <source>
        <dbReference type="EMBL" id="PZR16741.1"/>
    </source>
</evidence>
<proteinExistence type="predicted"/>
<evidence type="ECO:0000256" key="1">
    <source>
        <dbReference type="SAM" id="Phobius"/>
    </source>
</evidence>
<accession>A0A2W5W131</accession>
<comment type="caution">
    <text evidence="3">The sequence shown here is derived from an EMBL/GenBank/DDBJ whole genome shotgun (WGS) entry which is preliminary data.</text>
</comment>
<name>A0A2W5W131_9BACT</name>
<keyword evidence="1" id="KW-1133">Transmembrane helix</keyword>
<dbReference type="Proteomes" id="UP000249061">
    <property type="component" value="Unassembled WGS sequence"/>
</dbReference>
<keyword evidence="1" id="KW-0472">Membrane</keyword>
<organism evidence="3 4">
    <name type="scientific">Archangium gephyra</name>
    <dbReference type="NCBI Taxonomy" id="48"/>
    <lineage>
        <taxon>Bacteria</taxon>
        <taxon>Pseudomonadati</taxon>
        <taxon>Myxococcota</taxon>
        <taxon>Myxococcia</taxon>
        <taxon>Myxococcales</taxon>
        <taxon>Cystobacterineae</taxon>
        <taxon>Archangiaceae</taxon>
        <taxon>Archangium</taxon>
    </lineage>
</organism>
<feature type="transmembrane region" description="Helical" evidence="1">
    <location>
        <begin position="65"/>
        <end position="83"/>
    </location>
</feature>
<evidence type="ECO:0000259" key="2">
    <source>
        <dbReference type="Pfam" id="PF14237"/>
    </source>
</evidence>
<dbReference type="InterPro" id="IPR025640">
    <property type="entry name" value="GYF_2"/>
</dbReference>
<keyword evidence="1" id="KW-0812">Transmembrane</keyword>
<dbReference type="Pfam" id="PF14237">
    <property type="entry name" value="GYF_2"/>
    <property type="match status" value="1"/>
</dbReference>
<feature type="domain" description="GYF" evidence="2">
    <location>
        <begin position="16"/>
        <end position="52"/>
    </location>
</feature>
<feature type="transmembrane region" description="Helical" evidence="1">
    <location>
        <begin position="95"/>
        <end position="114"/>
    </location>
</feature>
<gene>
    <name evidence="3" type="ORF">DI536_06200</name>
</gene>
<reference evidence="3 4" key="1">
    <citation type="submission" date="2017-08" db="EMBL/GenBank/DDBJ databases">
        <title>Infants hospitalized years apart are colonized by the same room-sourced microbial strains.</title>
        <authorList>
            <person name="Brooks B."/>
            <person name="Olm M.R."/>
            <person name="Firek B.A."/>
            <person name="Baker R."/>
            <person name="Thomas B.C."/>
            <person name="Morowitz M.J."/>
            <person name="Banfield J.F."/>
        </authorList>
    </citation>
    <scope>NUCLEOTIDE SEQUENCE [LARGE SCALE GENOMIC DNA]</scope>
    <source>
        <strain evidence="3">S2_003_000_R2_14</strain>
    </source>
</reference>
<sequence>MKYTVRNADGQLTYESFDQLKEAAVSGLVEPDDEVQREGETEWRKASTVPKLLSKLEARKKFNPSIVWISISVVGAIGAFIAIRNGNVKDKPELYAFGLVLAFAVVGILFKVTADTAKRR</sequence>
<dbReference type="EMBL" id="QFQP01000003">
    <property type="protein sequence ID" value="PZR16741.1"/>
    <property type="molecule type" value="Genomic_DNA"/>
</dbReference>